<dbReference type="GO" id="GO:0016746">
    <property type="term" value="F:acyltransferase activity"/>
    <property type="evidence" value="ECO:0007669"/>
    <property type="project" value="UniProtKB-KW"/>
</dbReference>
<keyword evidence="3" id="KW-1185">Reference proteome</keyword>
<keyword evidence="2" id="KW-0808">Transferase</keyword>
<dbReference type="InterPro" id="IPR016181">
    <property type="entry name" value="Acyl_CoA_acyltransferase"/>
</dbReference>
<dbReference type="Gene3D" id="3.40.630.30">
    <property type="match status" value="1"/>
</dbReference>
<feature type="domain" description="N-acetyltransferase" evidence="1">
    <location>
        <begin position="21"/>
        <end position="147"/>
    </location>
</feature>
<protein>
    <submittedName>
        <fullName evidence="2">GNAT family N-acetyltransferase</fullName>
        <ecNumber evidence="2">2.3.-.-</ecNumber>
    </submittedName>
</protein>
<evidence type="ECO:0000313" key="2">
    <source>
        <dbReference type="EMBL" id="MFC3550367.1"/>
    </source>
</evidence>
<reference evidence="3" key="1">
    <citation type="journal article" date="2019" name="Int. J. Syst. Evol. Microbiol.">
        <title>The Global Catalogue of Microorganisms (GCM) 10K type strain sequencing project: providing services to taxonomists for standard genome sequencing and annotation.</title>
        <authorList>
            <consortium name="The Broad Institute Genomics Platform"/>
            <consortium name="The Broad Institute Genome Sequencing Center for Infectious Disease"/>
            <person name="Wu L."/>
            <person name="Ma J."/>
        </authorList>
    </citation>
    <scope>NUCLEOTIDE SEQUENCE [LARGE SCALE GENOMIC DNA]</scope>
    <source>
        <strain evidence="3">KCTC 42875</strain>
    </source>
</reference>
<comment type="caution">
    <text evidence="2">The sequence shown here is derived from an EMBL/GenBank/DDBJ whole genome shotgun (WGS) entry which is preliminary data.</text>
</comment>
<evidence type="ECO:0000313" key="3">
    <source>
        <dbReference type="Proteomes" id="UP001595740"/>
    </source>
</evidence>
<proteinExistence type="predicted"/>
<keyword evidence="2" id="KW-0012">Acyltransferase</keyword>
<dbReference type="SUPFAM" id="SSF55729">
    <property type="entry name" value="Acyl-CoA N-acyltransferases (Nat)"/>
    <property type="match status" value="1"/>
</dbReference>
<gene>
    <name evidence="2" type="ORF">ACFOLC_05005</name>
</gene>
<evidence type="ECO:0000259" key="1">
    <source>
        <dbReference type="Pfam" id="PF13302"/>
    </source>
</evidence>
<organism evidence="2 3">
    <name type="scientific">Lysobacter cavernae</name>
    <dbReference type="NCBI Taxonomy" id="1685901"/>
    <lineage>
        <taxon>Bacteria</taxon>
        <taxon>Pseudomonadati</taxon>
        <taxon>Pseudomonadota</taxon>
        <taxon>Gammaproteobacteria</taxon>
        <taxon>Lysobacterales</taxon>
        <taxon>Lysobacteraceae</taxon>
        <taxon>Lysobacter</taxon>
    </lineage>
</organism>
<dbReference type="RefSeq" id="WP_386758138.1">
    <property type="nucleotide sequence ID" value="NZ_JBHRXK010000002.1"/>
</dbReference>
<dbReference type="EMBL" id="JBHRXK010000002">
    <property type="protein sequence ID" value="MFC3550367.1"/>
    <property type="molecule type" value="Genomic_DNA"/>
</dbReference>
<dbReference type="InterPro" id="IPR000182">
    <property type="entry name" value="GNAT_dom"/>
</dbReference>
<accession>A0ABV7RNP4</accession>
<dbReference type="Pfam" id="PF13302">
    <property type="entry name" value="Acetyltransf_3"/>
    <property type="match status" value="1"/>
</dbReference>
<name>A0ABV7RNP4_9GAMM</name>
<dbReference type="Proteomes" id="UP001595740">
    <property type="component" value="Unassembled WGS sequence"/>
</dbReference>
<sequence length="194" mass="21685">MPAQPARAPPALVTIETNGFLLRTLVPADVTPRFVEWINDARMREGLNLPELGFTAERLAQFIAGFDGVHHHFIGIFDRANGLLLGFYTLDVSLAHKVGNITASIGEPEYAGQRVFWRTIDALLDHFFTFRNIDKITARILAKNHGMLFNFVGNTRFVCEARLRKECLTPAGERVDVLVFASFKDGKREDGTAP</sequence>
<dbReference type="EC" id="2.3.-.-" evidence="2"/>